<organism evidence="1 2">
    <name type="scientific">Stylonychia lemnae</name>
    <name type="common">Ciliate</name>
    <dbReference type="NCBI Taxonomy" id="5949"/>
    <lineage>
        <taxon>Eukaryota</taxon>
        <taxon>Sar</taxon>
        <taxon>Alveolata</taxon>
        <taxon>Ciliophora</taxon>
        <taxon>Intramacronucleata</taxon>
        <taxon>Spirotrichea</taxon>
        <taxon>Stichotrichia</taxon>
        <taxon>Sporadotrichida</taxon>
        <taxon>Oxytrichidae</taxon>
        <taxon>Stylonychinae</taxon>
        <taxon>Stylonychia</taxon>
    </lineage>
</organism>
<proteinExistence type="predicted"/>
<protein>
    <submittedName>
        <fullName evidence="1">Uncharacterized protein</fullName>
    </submittedName>
</protein>
<name>A0A078AY05_STYLE</name>
<dbReference type="EMBL" id="CCKQ01015191">
    <property type="protein sequence ID" value="CDW86991.1"/>
    <property type="molecule type" value="Genomic_DNA"/>
</dbReference>
<gene>
    <name evidence="1" type="primary">Contig10055.g10750</name>
    <name evidence="1" type="ORF">STYLEM_16093</name>
</gene>
<keyword evidence="2" id="KW-1185">Reference proteome</keyword>
<dbReference type="Proteomes" id="UP000039865">
    <property type="component" value="Unassembled WGS sequence"/>
</dbReference>
<evidence type="ECO:0000313" key="1">
    <source>
        <dbReference type="EMBL" id="CDW86991.1"/>
    </source>
</evidence>
<sequence length="283" mass="34000">MGDFGISLKLKSQSKDEQGQPYYYKPKGHSKSFALKYIYENTMLTKQELYKNDRHAIYITFSLIYKSMVDGNKQNISELMQNMLIDLDTNNYRKFPTLNDIVIKYSSIDPGEEYFELDLLESQDSDFIQLENPLNLRQQFFKQLKRKIDWNYDKDKEAIIDNDKEWRVVLIKLLQNCDDGIDKQIKFQIRKRCKYSFKSNEIKDYVKSQTFDKNQQLFFDDEDLRLYLQYLKFTNPSNKIIIALQTHFKNRLMEDCLIESYLVVAKHWNKLQNVKSFQRNINP</sequence>
<evidence type="ECO:0000313" key="2">
    <source>
        <dbReference type="Proteomes" id="UP000039865"/>
    </source>
</evidence>
<accession>A0A078AY05</accession>
<dbReference type="AlphaFoldDB" id="A0A078AY05"/>
<dbReference type="InParanoid" id="A0A078AY05"/>
<reference evidence="1 2" key="1">
    <citation type="submission" date="2014-06" db="EMBL/GenBank/DDBJ databases">
        <authorList>
            <person name="Swart Estienne"/>
        </authorList>
    </citation>
    <scope>NUCLEOTIDE SEQUENCE [LARGE SCALE GENOMIC DNA]</scope>
    <source>
        <strain evidence="1 2">130c</strain>
    </source>
</reference>